<dbReference type="Proteomes" id="UP001165960">
    <property type="component" value="Unassembled WGS sequence"/>
</dbReference>
<keyword evidence="2" id="KW-1185">Reference proteome</keyword>
<gene>
    <name evidence="1" type="ORF">DSO57_1037056</name>
</gene>
<comment type="caution">
    <text evidence="1">The sequence shown here is derived from an EMBL/GenBank/DDBJ whole genome shotgun (WGS) entry which is preliminary data.</text>
</comment>
<evidence type="ECO:0000313" key="2">
    <source>
        <dbReference type="Proteomes" id="UP001165960"/>
    </source>
</evidence>
<reference evidence="1" key="1">
    <citation type="submission" date="2022-04" db="EMBL/GenBank/DDBJ databases">
        <title>Genome of the entomopathogenic fungus Entomophthora muscae.</title>
        <authorList>
            <person name="Elya C."/>
            <person name="Lovett B.R."/>
            <person name="Lee E."/>
            <person name="Macias A.M."/>
            <person name="Hajek A.E."/>
            <person name="De Bivort B.L."/>
            <person name="Kasson M.T."/>
            <person name="De Fine Licht H.H."/>
            <person name="Stajich J.E."/>
        </authorList>
    </citation>
    <scope>NUCLEOTIDE SEQUENCE</scope>
    <source>
        <strain evidence="1">Berkeley</strain>
    </source>
</reference>
<sequence length="108" mass="12313">MSETGHEALYLPSNSSSKKYLQESRKIQKNPGKVLMQNCPTFGSSQVDSQDTRTMVDESSGYWTLCHELQYYTLGFPLLNECVEALMHYPKRLCCVQNVLVSNIIIVF</sequence>
<organism evidence="1 2">
    <name type="scientific">Entomophthora muscae</name>
    <dbReference type="NCBI Taxonomy" id="34485"/>
    <lineage>
        <taxon>Eukaryota</taxon>
        <taxon>Fungi</taxon>
        <taxon>Fungi incertae sedis</taxon>
        <taxon>Zoopagomycota</taxon>
        <taxon>Entomophthoromycotina</taxon>
        <taxon>Entomophthoromycetes</taxon>
        <taxon>Entomophthorales</taxon>
        <taxon>Entomophthoraceae</taxon>
        <taxon>Entomophthora</taxon>
    </lineage>
</organism>
<evidence type="ECO:0000313" key="1">
    <source>
        <dbReference type="EMBL" id="KAJ9079279.1"/>
    </source>
</evidence>
<protein>
    <submittedName>
        <fullName evidence="1">Uncharacterized protein</fullName>
    </submittedName>
</protein>
<name>A0ACC2TX93_9FUNG</name>
<proteinExistence type="predicted"/>
<accession>A0ACC2TX93</accession>
<dbReference type="EMBL" id="QTSX02001801">
    <property type="protein sequence ID" value="KAJ9079279.1"/>
    <property type="molecule type" value="Genomic_DNA"/>
</dbReference>